<reference evidence="5" key="2">
    <citation type="journal article" date="2021" name="PeerJ">
        <title>Extensive microbial diversity within the chicken gut microbiome revealed by metagenomics and culture.</title>
        <authorList>
            <person name="Gilroy R."/>
            <person name="Ravi A."/>
            <person name="Getino M."/>
            <person name="Pursley I."/>
            <person name="Horton D.L."/>
            <person name="Alikhan N.F."/>
            <person name="Baker D."/>
            <person name="Gharbi K."/>
            <person name="Hall N."/>
            <person name="Watson M."/>
            <person name="Adriaenssens E.M."/>
            <person name="Foster-Nyarko E."/>
            <person name="Jarju S."/>
            <person name="Secka A."/>
            <person name="Antonio M."/>
            <person name="Oren A."/>
            <person name="Chaudhuri R.R."/>
            <person name="La Ragione R."/>
            <person name="Hildebrand F."/>
            <person name="Pallen M.J."/>
        </authorList>
    </citation>
    <scope>NUCLEOTIDE SEQUENCE</scope>
    <source>
        <strain evidence="5">ChiGjej1B1-2707</strain>
    </source>
</reference>
<proteinExistence type="predicted"/>
<comment type="cofactor">
    <cofactor evidence="1">
        <name>FAD</name>
        <dbReference type="ChEBI" id="CHEBI:57692"/>
    </cofactor>
</comment>
<dbReference type="InterPro" id="IPR016156">
    <property type="entry name" value="FAD/NAD-linked_Rdtase_dimer_sf"/>
</dbReference>
<comment type="caution">
    <text evidence="5">The sequence shown here is derived from an EMBL/GenBank/DDBJ whole genome shotgun (WGS) entry which is preliminary data.</text>
</comment>
<dbReference type="Pfam" id="PF07992">
    <property type="entry name" value="Pyr_redox_2"/>
    <property type="match status" value="1"/>
</dbReference>
<dbReference type="InterPro" id="IPR036188">
    <property type="entry name" value="FAD/NAD-bd_sf"/>
</dbReference>
<dbReference type="PANTHER" id="PTHR43429:SF3">
    <property type="entry name" value="NITRITE REDUCTASE [NAD(P)H]"/>
    <property type="match status" value="1"/>
</dbReference>
<dbReference type="AlphaFoldDB" id="A0A9D1D545"/>
<name>A0A9D1D545_9ACTN</name>
<evidence type="ECO:0000256" key="1">
    <source>
        <dbReference type="ARBA" id="ARBA00001974"/>
    </source>
</evidence>
<dbReference type="InterPro" id="IPR050260">
    <property type="entry name" value="FAD-bd_OxRdtase"/>
</dbReference>
<dbReference type="SUPFAM" id="SSF51905">
    <property type="entry name" value="FAD/NAD(P)-binding domain"/>
    <property type="match status" value="2"/>
</dbReference>
<keyword evidence="2" id="KW-0285">Flavoprotein</keyword>
<feature type="domain" description="FAD/NAD(P)-binding" evidence="4">
    <location>
        <begin position="7"/>
        <end position="317"/>
    </location>
</feature>
<sequence>MSERIVDYLVIGNSAAGVTAAEQIRANDAQGSVLIVGREPYAVYGRPLISYLIAGKTTRERLGWKDSGFYDRIGIECLVGPDAEVVSLDPEAHTATLADGSVVTYGKCLLATGSIPFTPPIKGLDGRENVHTFFTLDDAEGVWEDARRARQEADAEGRSARAVVIGSGMIGLKAAEAIAGYVDEVCVFELADRILPAALDAQGSELLQRLLDRHGIMCRPGLSVQEACGDGRRATSVILTNGERTPCDFIVAAVGARPNSKLAVDAGAQQGRGLVCGPDLQTSLPDVYAAGDLVQVTDVLTGDERPLALWPNAVEQGACAGRYMAGAPDAEPFDGAFAVNAVDFFETSLLTAGVINPPEGAGYETLARQERDSYVKFVMKDGRLCGYILLNRPDNAGVYTALIKDKTELSAFPEEAFLDMPLENLDFSRDDRWKRLHAFYPSCLDDRGWKETR</sequence>
<evidence type="ECO:0000313" key="6">
    <source>
        <dbReference type="Proteomes" id="UP000824261"/>
    </source>
</evidence>
<evidence type="ECO:0000259" key="4">
    <source>
        <dbReference type="Pfam" id="PF07992"/>
    </source>
</evidence>
<reference evidence="5" key="1">
    <citation type="submission" date="2020-10" db="EMBL/GenBank/DDBJ databases">
        <authorList>
            <person name="Gilroy R."/>
        </authorList>
    </citation>
    <scope>NUCLEOTIDE SEQUENCE</scope>
    <source>
        <strain evidence="5">ChiGjej1B1-2707</strain>
    </source>
</reference>
<gene>
    <name evidence="5" type="ORF">IAA69_08200</name>
</gene>
<dbReference type="EMBL" id="DVGB01000098">
    <property type="protein sequence ID" value="HIR02222.1"/>
    <property type="molecule type" value="Genomic_DNA"/>
</dbReference>
<organism evidence="5 6">
    <name type="scientific">Candidatus Aveggerthella stercoripullorum</name>
    <dbReference type="NCBI Taxonomy" id="2840688"/>
    <lineage>
        <taxon>Bacteria</taxon>
        <taxon>Bacillati</taxon>
        <taxon>Actinomycetota</taxon>
        <taxon>Coriobacteriia</taxon>
        <taxon>Eggerthellales</taxon>
        <taxon>Eggerthellaceae</taxon>
        <taxon>Eggerthellaceae incertae sedis</taxon>
        <taxon>Candidatus Aveggerthella</taxon>
    </lineage>
</organism>
<dbReference type="PRINTS" id="PR00411">
    <property type="entry name" value="PNDRDTASEI"/>
</dbReference>
<evidence type="ECO:0000256" key="3">
    <source>
        <dbReference type="ARBA" id="ARBA00022827"/>
    </source>
</evidence>
<dbReference type="PRINTS" id="PR00368">
    <property type="entry name" value="FADPNR"/>
</dbReference>
<evidence type="ECO:0000313" key="5">
    <source>
        <dbReference type="EMBL" id="HIR02222.1"/>
    </source>
</evidence>
<protein>
    <submittedName>
        <fullName evidence="5">NAD(P)/FAD-dependent oxidoreductase</fullName>
    </submittedName>
</protein>
<dbReference type="InterPro" id="IPR023753">
    <property type="entry name" value="FAD/NAD-binding_dom"/>
</dbReference>
<dbReference type="GO" id="GO:0016491">
    <property type="term" value="F:oxidoreductase activity"/>
    <property type="evidence" value="ECO:0007669"/>
    <property type="project" value="InterPro"/>
</dbReference>
<dbReference type="Gene3D" id="3.50.50.60">
    <property type="entry name" value="FAD/NAD(P)-binding domain"/>
    <property type="match status" value="2"/>
</dbReference>
<dbReference type="Gene3D" id="3.30.390.30">
    <property type="match status" value="1"/>
</dbReference>
<dbReference type="Proteomes" id="UP000824261">
    <property type="component" value="Unassembled WGS sequence"/>
</dbReference>
<accession>A0A9D1D545</accession>
<keyword evidence="3" id="KW-0274">FAD</keyword>
<dbReference type="PANTHER" id="PTHR43429">
    <property type="entry name" value="PYRIDINE NUCLEOTIDE-DISULFIDE OXIDOREDUCTASE DOMAIN-CONTAINING"/>
    <property type="match status" value="1"/>
</dbReference>
<evidence type="ECO:0000256" key="2">
    <source>
        <dbReference type="ARBA" id="ARBA00022630"/>
    </source>
</evidence>